<accession>A0ABY8ELS6</accession>
<name>A0ABY8ELS6_MALFU</name>
<feature type="compositionally biased region" description="Basic and acidic residues" evidence="1">
    <location>
        <begin position="1"/>
        <end position="13"/>
    </location>
</feature>
<dbReference type="EMBL" id="CP046234">
    <property type="protein sequence ID" value="WFD46492.1"/>
    <property type="molecule type" value="Genomic_DNA"/>
</dbReference>
<dbReference type="Proteomes" id="UP000818624">
    <property type="component" value="Chromosome 1"/>
</dbReference>
<feature type="compositionally biased region" description="Basic and acidic residues" evidence="1">
    <location>
        <begin position="72"/>
        <end position="81"/>
    </location>
</feature>
<feature type="compositionally biased region" description="Polar residues" evidence="1">
    <location>
        <begin position="121"/>
        <end position="130"/>
    </location>
</feature>
<keyword evidence="3" id="KW-1185">Reference proteome</keyword>
<evidence type="ECO:0000313" key="2">
    <source>
        <dbReference type="EMBL" id="WFD46492.1"/>
    </source>
</evidence>
<gene>
    <name evidence="2" type="ORF">GLX27_001128</name>
</gene>
<evidence type="ECO:0000256" key="1">
    <source>
        <dbReference type="SAM" id="MobiDB-lite"/>
    </source>
</evidence>
<evidence type="ECO:0000313" key="3">
    <source>
        <dbReference type="Proteomes" id="UP000818624"/>
    </source>
</evidence>
<organism evidence="2 3">
    <name type="scientific">Malassezia furfur</name>
    <name type="common">Pityriasis versicolor infection agent</name>
    <name type="synonym">Pityrosporum furfur</name>
    <dbReference type="NCBI Taxonomy" id="55194"/>
    <lineage>
        <taxon>Eukaryota</taxon>
        <taxon>Fungi</taxon>
        <taxon>Dikarya</taxon>
        <taxon>Basidiomycota</taxon>
        <taxon>Ustilaginomycotina</taxon>
        <taxon>Malasseziomycetes</taxon>
        <taxon>Malasseziales</taxon>
        <taxon>Malasseziaceae</taxon>
        <taxon>Malassezia</taxon>
    </lineage>
</organism>
<feature type="region of interest" description="Disordered" evidence="1">
    <location>
        <begin position="1"/>
        <end position="130"/>
    </location>
</feature>
<feature type="compositionally biased region" description="Low complexity" evidence="1">
    <location>
        <begin position="82"/>
        <end position="98"/>
    </location>
</feature>
<sequence>MGVDEHRAPDVGHRAYAGACRGTGLVRDAQRGGETSMPAGTGPGTRWAQLRNDRTGTPSAWENLRQRTAKAALDEQRESRARAAAPAPAPSAPSSTSSYDRAVAEYNRALERERMGMDETTGFNDSTQIR</sequence>
<protein>
    <submittedName>
        <fullName evidence="2">Uncharacterized protein</fullName>
    </submittedName>
</protein>
<proteinExistence type="predicted"/>
<feature type="compositionally biased region" description="Basic and acidic residues" evidence="1">
    <location>
        <begin position="108"/>
        <end position="117"/>
    </location>
</feature>
<reference evidence="2 3" key="1">
    <citation type="journal article" date="2020" name="Elife">
        <title>Loss of centromere function drives karyotype evolution in closely related Malassezia species.</title>
        <authorList>
            <person name="Sankaranarayanan S.R."/>
            <person name="Ianiri G."/>
            <person name="Coelho M.A."/>
            <person name="Reza M.H."/>
            <person name="Thimmappa B.C."/>
            <person name="Ganguly P."/>
            <person name="Vadnala R.N."/>
            <person name="Sun S."/>
            <person name="Siddharthan R."/>
            <person name="Tellgren-Roth C."/>
            <person name="Dawson T.L."/>
            <person name="Heitman J."/>
            <person name="Sanyal K."/>
        </authorList>
    </citation>
    <scope>NUCLEOTIDE SEQUENCE [LARGE SCALE GENOMIC DNA]</scope>
    <source>
        <strain evidence="2">CBS14141</strain>
    </source>
</reference>